<feature type="transmembrane region" description="Helical" evidence="1">
    <location>
        <begin position="188"/>
        <end position="211"/>
    </location>
</feature>
<proteinExistence type="predicted"/>
<keyword evidence="1" id="KW-0812">Transmembrane</keyword>
<protein>
    <submittedName>
        <fullName evidence="2">Uncharacterized protein</fullName>
    </submittedName>
</protein>
<keyword evidence="3" id="KW-1185">Reference proteome</keyword>
<keyword evidence="1" id="KW-0472">Membrane</keyword>
<evidence type="ECO:0000256" key="1">
    <source>
        <dbReference type="SAM" id="Phobius"/>
    </source>
</evidence>
<keyword evidence="1" id="KW-1133">Transmembrane helix</keyword>
<feature type="transmembrane region" description="Helical" evidence="1">
    <location>
        <begin position="223"/>
        <end position="242"/>
    </location>
</feature>
<name>A0A2T9YJ78_9FUNG</name>
<accession>A0A2T9YJ78</accession>
<feature type="transmembrane region" description="Helical" evidence="1">
    <location>
        <begin position="30"/>
        <end position="49"/>
    </location>
</feature>
<reference evidence="2 3" key="1">
    <citation type="journal article" date="2018" name="MBio">
        <title>Comparative Genomics Reveals the Core Gene Toolbox for the Fungus-Insect Symbiosis.</title>
        <authorList>
            <person name="Wang Y."/>
            <person name="Stata M."/>
            <person name="Wang W."/>
            <person name="Stajich J.E."/>
            <person name="White M.M."/>
            <person name="Moncalvo J.M."/>
        </authorList>
    </citation>
    <scope>NUCLEOTIDE SEQUENCE [LARGE SCALE GENOMIC DNA]</scope>
    <source>
        <strain evidence="2 3">SWE-8-4</strain>
    </source>
</reference>
<dbReference type="Proteomes" id="UP000245383">
    <property type="component" value="Unassembled WGS sequence"/>
</dbReference>
<feature type="transmembrane region" description="Helical" evidence="1">
    <location>
        <begin position="121"/>
        <end position="142"/>
    </location>
</feature>
<sequence length="399" mass="43942">MDPTLGVPPENAGMITFDVPYLKYYPNPSTAYGVGSGFVLMIVLVTSVVGISKNMTIFPCAIACFGVMVTSGESGTRVYQISMMCDHIAGYIIFFQLYSLFSHWTRQNCTIPRVHKIVKGVGAFALVSCSGMIIIGVSVIFSESAITRGAGFSVVIASLVLNLLECFFPIAFLIAASKKRILIVDQRHTALIILPIFILLAWTAFKFVFWTQPTSSRINSSETMYYIMSPVMISIAILFWIISNSQKKIQSFSPSLPQIIETSTTFPSSTQTPSPTENFSSKQKLNNISSDSIPINVLPPTLHEKSITFPPRSFSRKSNSIALSSSTQNKTESNWITISPKNNSAISSIGNIINGRPNNSGSKPVLNSNSNMSSKLNFKFKSKNRNNSRFQHLTDEDFL</sequence>
<gene>
    <name evidence="2" type="ORF">BB561_003846</name>
</gene>
<evidence type="ECO:0000313" key="2">
    <source>
        <dbReference type="EMBL" id="PVU92387.1"/>
    </source>
</evidence>
<feature type="transmembrane region" description="Helical" evidence="1">
    <location>
        <begin position="78"/>
        <end position="101"/>
    </location>
</feature>
<dbReference type="OrthoDB" id="5598642at2759"/>
<comment type="caution">
    <text evidence="2">The sequence shown here is derived from an EMBL/GenBank/DDBJ whole genome shotgun (WGS) entry which is preliminary data.</text>
</comment>
<feature type="transmembrane region" description="Helical" evidence="1">
    <location>
        <begin position="154"/>
        <end position="176"/>
    </location>
</feature>
<dbReference type="AlphaFoldDB" id="A0A2T9YJ78"/>
<organism evidence="2 3">
    <name type="scientific">Smittium simulii</name>
    <dbReference type="NCBI Taxonomy" id="133385"/>
    <lineage>
        <taxon>Eukaryota</taxon>
        <taxon>Fungi</taxon>
        <taxon>Fungi incertae sedis</taxon>
        <taxon>Zoopagomycota</taxon>
        <taxon>Kickxellomycotina</taxon>
        <taxon>Harpellomycetes</taxon>
        <taxon>Harpellales</taxon>
        <taxon>Legeriomycetaceae</taxon>
        <taxon>Smittium</taxon>
    </lineage>
</organism>
<evidence type="ECO:0000313" key="3">
    <source>
        <dbReference type="Proteomes" id="UP000245383"/>
    </source>
</evidence>
<feature type="transmembrane region" description="Helical" evidence="1">
    <location>
        <begin position="56"/>
        <end position="72"/>
    </location>
</feature>
<dbReference type="EMBL" id="MBFR01000163">
    <property type="protein sequence ID" value="PVU92387.1"/>
    <property type="molecule type" value="Genomic_DNA"/>
</dbReference>